<reference evidence="1" key="1">
    <citation type="journal article" date="2021" name="PeerJ">
        <title>Extensive microbial diversity within the chicken gut microbiome revealed by metagenomics and culture.</title>
        <authorList>
            <person name="Gilroy R."/>
            <person name="Ravi A."/>
            <person name="Getino M."/>
            <person name="Pursley I."/>
            <person name="Horton D.L."/>
            <person name="Alikhan N.F."/>
            <person name="Baker D."/>
            <person name="Gharbi K."/>
            <person name="Hall N."/>
            <person name="Watson M."/>
            <person name="Adriaenssens E.M."/>
            <person name="Foster-Nyarko E."/>
            <person name="Jarju S."/>
            <person name="Secka A."/>
            <person name="Antonio M."/>
            <person name="Oren A."/>
            <person name="Chaudhuri R.R."/>
            <person name="La Ragione R."/>
            <person name="Hildebrand F."/>
            <person name="Pallen M.J."/>
        </authorList>
    </citation>
    <scope>NUCLEOTIDE SEQUENCE</scope>
    <source>
        <strain evidence="1">ChiGjej5B5-7349</strain>
    </source>
</reference>
<evidence type="ECO:0000313" key="1">
    <source>
        <dbReference type="EMBL" id="HJG79286.1"/>
    </source>
</evidence>
<dbReference type="EMBL" id="DYUK01000062">
    <property type="protein sequence ID" value="HJG79286.1"/>
    <property type="molecule type" value="Genomic_DNA"/>
</dbReference>
<organism evidence="1 2">
    <name type="scientific">Brevibacterium senegalense</name>
    <dbReference type="NCBI Taxonomy" id="1033736"/>
    <lineage>
        <taxon>Bacteria</taxon>
        <taxon>Bacillati</taxon>
        <taxon>Actinomycetota</taxon>
        <taxon>Actinomycetes</taxon>
        <taxon>Micrococcales</taxon>
        <taxon>Brevibacteriaceae</taxon>
        <taxon>Brevibacterium</taxon>
    </lineage>
</organism>
<comment type="caution">
    <text evidence="1">The sequence shown here is derived from an EMBL/GenBank/DDBJ whole genome shotgun (WGS) entry which is preliminary data.</text>
</comment>
<accession>A0A921SMX9</accession>
<evidence type="ECO:0000313" key="2">
    <source>
        <dbReference type="Proteomes" id="UP000784435"/>
    </source>
</evidence>
<gene>
    <name evidence="1" type="ORF">K8V08_02610</name>
</gene>
<dbReference type="Proteomes" id="UP000784435">
    <property type="component" value="Unassembled WGS sequence"/>
</dbReference>
<dbReference type="AlphaFoldDB" id="A0A921SMX9"/>
<proteinExistence type="predicted"/>
<protein>
    <submittedName>
        <fullName evidence="1">Uncharacterized protein</fullName>
    </submittedName>
</protein>
<sequence>MESEELRARLEDTRRIERIRRTYHWVIGEVIRFQLAFTDAPEITVTENHADATVTTRLDAVELTLTADGDYRTATETMRAWIDSHIDISRLTRSKHHAPGAAYWRTRTARR</sequence>
<name>A0A921SMX9_9MICO</name>
<reference evidence="1" key="2">
    <citation type="submission" date="2021-09" db="EMBL/GenBank/DDBJ databases">
        <authorList>
            <person name="Gilroy R."/>
        </authorList>
    </citation>
    <scope>NUCLEOTIDE SEQUENCE</scope>
    <source>
        <strain evidence="1">ChiGjej5B5-7349</strain>
    </source>
</reference>